<evidence type="ECO:0000259" key="1">
    <source>
        <dbReference type="Pfam" id="PF00462"/>
    </source>
</evidence>
<dbReference type="SUPFAM" id="SSF52833">
    <property type="entry name" value="Thioredoxin-like"/>
    <property type="match status" value="1"/>
</dbReference>
<dbReference type="PANTHER" id="PTHR34386">
    <property type="entry name" value="GLUTAREDOXIN"/>
    <property type="match status" value="1"/>
</dbReference>
<name>A0A6B1DS13_9CHLR</name>
<dbReference type="GO" id="GO:0045454">
    <property type="term" value="P:cell redox homeostasis"/>
    <property type="evidence" value="ECO:0007669"/>
    <property type="project" value="TreeGrafter"/>
</dbReference>
<comment type="caution">
    <text evidence="2">The sequence shown here is derived from an EMBL/GenBank/DDBJ whole genome shotgun (WGS) entry which is preliminary data.</text>
</comment>
<dbReference type="InterPro" id="IPR002109">
    <property type="entry name" value="Glutaredoxin"/>
</dbReference>
<accession>A0A6B1DS13</accession>
<dbReference type="NCBIfam" id="TIGR02200">
    <property type="entry name" value="GlrX_actino"/>
    <property type="match status" value="1"/>
</dbReference>
<organism evidence="2">
    <name type="scientific">Caldilineaceae bacterium SB0662_bin_9</name>
    <dbReference type="NCBI Taxonomy" id="2605258"/>
    <lineage>
        <taxon>Bacteria</taxon>
        <taxon>Bacillati</taxon>
        <taxon>Chloroflexota</taxon>
        <taxon>Caldilineae</taxon>
        <taxon>Caldilineales</taxon>
        <taxon>Caldilineaceae</taxon>
    </lineage>
</organism>
<dbReference type="Gene3D" id="3.40.30.10">
    <property type="entry name" value="Glutaredoxin"/>
    <property type="match status" value="1"/>
</dbReference>
<dbReference type="AlphaFoldDB" id="A0A6B1DS13"/>
<dbReference type="PROSITE" id="PS51354">
    <property type="entry name" value="GLUTAREDOXIN_2"/>
    <property type="match status" value="1"/>
</dbReference>
<dbReference type="CDD" id="cd02976">
    <property type="entry name" value="NrdH"/>
    <property type="match status" value="1"/>
</dbReference>
<dbReference type="EMBL" id="VXPY01000063">
    <property type="protein sequence ID" value="MYD90489.1"/>
    <property type="molecule type" value="Genomic_DNA"/>
</dbReference>
<proteinExistence type="predicted"/>
<feature type="domain" description="Glutaredoxin" evidence="1">
    <location>
        <begin position="9"/>
        <end position="64"/>
    </location>
</feature>
<dbReference type="PANTHER" id="PTHR34386:SF1">
    <property type="entry name" value="GLUTAREDOXIN-LIKE PROTEIN NRDH"/>
    <property type="match status" value="1"/>
</dbReference>
<sequence length="89" mass="9808">MSDQNDSQVVVYSTTWCPDCIMAKKVLDSMKVEYTDINIEQDPDAVETVLSINNGSRSVPTIVFTDGSTLTEPSVVVLRNRIEELNLAG</sequence>
<dbReference type="InterPro" id="IPR036249">
    <property type="entry name" value="Thioredoxin-like_sf"/>
</dbReference>
<dbReference type="InterPro" id="IPR051548">
    <property type="entry name" value="Grx-like_ET"/>
</dbReference>
<evidence type="ECO:0000313" key="2">
    <source>
        <dbReference type="EMBL" id="MYD90489.1"/>
    </source>
</evidence>
<reference evidence="2" key="1">
    <citation type="submission" date="2019-09" db="EMBL/GenBank/DDBJ databases">
        <title>Characterisation of the sponge microbiome using genome-centric metagenomics.</title>
        <authorList>
            <person name="Engelberts J.P."/>
            <person name="Robbins S.J."/>
            <person name="De Goeij J.M."/>
            <person name="Aranda M."/>
            <person name="Bell S.C."/>
            <person name="Webster N.S."/>
        </authorList>
    </citation>
    <scope>NUCLEOTIDE SEQUENCE</scope>
    <source>
        <strain evidence="2">SB0662_bin_9</strain>
    </source>
</reference>
<dbReference type="GO" id="GO:0009055">
    <property type="term" value="F:electron transfer activity"/>
    <property type="evidence" value="ECO:0007669"/>
    <property type="project" value="TreeGrafter"/>
</dbReference>
<dbReference type="Pfam" id="PF00462">
    <property type="entry name" value="Glutaredoxin"/>
    <property type="match status" value="1"/>
</dbReference>
<protein>
    <submittedName>
        <fullName evidence="2">Mycoredoxin</fullName>
    </submittedName>
</protein>
<gene>
    <name evidence="2" type="ORF">F4Y08_09175</name>
</gene>
<dbReference type="InterPro" id="IPR011915">
    <property type="entry name" value="GlrX_actino"/>
</dbReference>